<organism evidence="1 2">
    <name type="scientific">Bauhinia variegata</name>
    <name type="common">Purple orchid tree</name>
    <name type="synonym">Phanera variegata</name>
    <dbReference type="NCBI Taxonomy" id="167791"/>
    <lineage>
        <taxon>Eukaryota</taxon>
        <taxon>Viridiplantae</taxon>
        <taxon>Streptophyta</taxon>
        <taxon>Embryophyta</taxon>
        <taxon>Tracheophyta</taxon>
        <taxon>Spermatophyta</taxon>
        <taxon>Magnoliopsida</taxon>
        <taxon>eudicotyledons</taxon>
        <taxon>Gunneridae</taxon>
        <taxon>Pentapetalae</taxon>
        <taxon>rosids</taxon>
        <taxon>fabids</taxon>
        <taxon>Fabales</taxon>
        <taxon>Fabaceae</taxon>
        <taxon>Cercidoideae</taxon>
        <taxon>Cercideae</taxon>
        <taxon>Bauhiniinae</taxon>
        <taxon>Bauhinia</taxon>
    </lineage>
</organism>
<proteinExistence type="predicted"/>
<evidence type="ECO:0000313" key="2">
    <source>
        <dbReference type="Proteomes" id="UP000828941"/>
    </source>
</evidence>
<dbReference type="Proteomes" id="UP000828941">
    <property type="component" value="Chromosome 6"/>
</dbReference>
<gene>
    <name evidence="1" type="ORF">L6164_014757</name>
</gene>
<accession>A0ACB9NJ39</accession>
<evidence type="ECO:0000313" key="1">
    <source>
        <dbReference type="EMBL" id="KAI4336202.1"/>
    </source>
</evidence>
<name>A0ACB9NJ39_BAUVA</name>
<keyword evidence="2" id="KW-1185">Reference proteome</keyword>
<comment type="caution">
    <text evidence="1">The sequence shown here is derived from an EMBL/GenBank/DDBJ whole genome shotgun (WGS) entry which is preliminary data.</text>
</comment>
<reference evidence="1 2" key="1">
    <citation type="journal article" date="2022" name="DNA Res.">
        <title>Chromosomal-level genome assembly of the orchid tree Bauhinia variegata (Leguminosae; Cercidoideae) supports the allotetraploid origin hypothesis of Bauhinia.</title>
        <authorList>
            <person name="Zhong Y."/>
            <person name="Chen Y."/>
            <person name="Zheng D."/>
            <person name="Pang J."/>
            <person name="Liu Y."/>
            <person name="Luo S."/>
            <person name="Meng S."/>
            <person name="Qian L."/>
            <person name="Wei D."/>
            <person name="Dai S."/>
            <person name="Zhou R."/>
        </authorList>
    </citation>
    <scope>NUCLEOTIDE SEQUENCE [LARGE SCALE GENOMIC DNA]</scope>
    <source>
        <strain evidence="1">BV-YZ2020</strain>
    </source>
</reference>
<protein>
    <submittedName>
        <fullName evidence="1">Uncharacterized protein</fullName>
    </submittedName>
</protein>
<sequence>MASSSSYNSPCAACKFLRRKCMPGCIFAPYFPPEEPQKFANVHKIFGASNVTKLLNELLPPQREDAVNSLAYEAEARVRDPVYGCVGAISFLQRQVQRLQKELDAANADLIRYACNEIPSASLPVPPPITSVQQIPQRQRSMEFGGRIGNNEGSGGFYRQTPATFALPYSLPWTDTSPDDINEGGGGGGNL</sequence>
<dbReference type="EMBL" id="CM039431">
    <property type="protein sequence ID" value="KAI4336202.1"/>
    <property type="molecule type" value="Genomic_DNA"/>
</dbReference>